<dbReference type="PANTHER" id="PTHR42111:SF1">
    <property type="entry name" value="YALI0D23727P"/>
    <property type="match status" value="1"/>
</dbReference>
<protein>
    <submittedName>
        <fullName evidence="2">Uncharacterized protein</fullName>
    </submittedName>
</protein>
<proteinExistence type="predicted"/>
<feature type="region of interest" description="Disordered" evidence="1">
    <location>
        <begin position="257"/>
        <end position="285"/>
    </location>
</feature>
<keyword evidence="3" id="KW-1185">Reference proteome</keyword>
<dbReference type="AlphaFoldDB" id="A0A8H3FPE8"/>
<evidence type="ECO:0000256" key="1">
    <source>
        <dbReference type="SAM" id="MobiDB-lite"/>
    </source>
</evidence>
<gene>
    <name evidence="2" type="ORF">GOMPHAMPRED_004429</name>
</gene>
<feature type="region of interest" description="Disordered" evidence="1">
    <location>
        <begin position="333"/>
        <end position="352"/>
    </location>
</feature>
<feature type="compositionally biased region" description="Polar residues" evidence="1">
    <location>
        <begin position="1"/>
        <end position="17"/>
    </location>
</feature>
<comment type="caution">
    <text evidence="2">The sequence shown here is derived from an EMBL/GenBank/DDBJ whole genome shotgun (WGS) entry which is preliminary data.</text>
</comment>
<dbReference type="Proteomes" id="UP000664169">
    <property type="component" value="Unassembled WGS sequence"/>
</dbReference>
<evidence type="ECO:0000313" key="3">
    <source>
        <dbReference type="Proteomes" id="UP000664169"/>
    </source>
</evidence>
<feature type="compositionally biased region" description="Low complexity" evidence="1">
    <location>
        <begin position="257"/>
        <end position="284"/>
    </location>
</feature>
<accession>A0A8H3FPE8</accession>
<sequence>MQEDPSSNTSYTASGAPTSIPALGESFSSNQFPAESSTDQSEQTDTKSKKKFWQLGKKKDDKKDSSVTSAATSTSLSGPLESSGRSTSPQHQAMALPASPGRQPQSPPRVHSPAESQIFERNVQDESVAVVTSPAIPSHIATEDHIPPVLDASSMAITDDHLTPDNVEIVTHAAHLPVAASVSSSIHGESGLSSPVGEENPQSLETIDETAPTYAALDSADIRRLSFISFADVVHGEQTADGSMRDSFYLSGASSIASPGVGPRSPSPIRSSASPPLAAATNAGDVGMGLNLDGSPGRKVGPGSPKSLGASLAAISSPNVTGEITIETMRQALRKTESGDLGAATKSTLPPL</sequence>
<evidence type="ECO:0000313" key="2">
    <source>
        <dbReference type="EMBL" id="CAF9927540.1"/>
    </source>
</evidence>
<reference evidence="2" key="1">
    <citation type="submission" date="2021-03" db="EMBL/GenBank/DDBJ databases">
        <authorList>
            <person name="Tagirdzhanova G."/>
        </authorList>
    </citation>
    <scope>NUCLEOTIDE SEQUENCE</scope>
</reference>
<dbReference type="OrthoDB" id="5364312at2759"/>
<dbReference type="EMBL" id="CAJPDQ010000027">
    <property type="protein sequence ID" value="CAF9927540.1"/>
    <property type="molecule type" value="Genomic_DNA"/>
</dbReference>
<name>A0A8H3FPE8_9LECA</name>
<feature type="compositionally biased region" description="Low complexity" evidence="1">
    <location>
        <begin position="66"/>
        <end position="77"/>
    </location>
</feature>
<feature type="region of interest" description="Disordered" evidence="1">
    <location>
        <begin position="1"/>
        <end position="119"/>
    </location>
</feature>
<feature type="compositionally biased region" description="Polar residues" evidence="1">
    <location>
        <begin position="26"/>
        <end position="43"/>
    </location>
</feature>
<organism evidence="2 3">
    <name type="scientific">Gomphillus americanus</name>
    <dbReference type="NCBI Taxonomy" id="1940652"/>
    <lineage>
        <taxon>Eukaryota</taxon>
        <taxon>Fungi</taxon>
        <taxon>Dikarya</taxon>
        <taxon>Ascomycota</taxon>
        <taxon>Pezizomycotina</taxon>
        <taxon>Lecanoromycetes</taxon>
        <taxon>OSLEUM clade</taxon>
        <taxon>Ostropomycetidae</taxon>
        <taxon>Ostropales</taxon>
        <taxon>Graphidaceae</taxon>
        <taxon>Gomphilloideae</taxon>
        <taxon>Gomphillus</taxon>
    </lineage>
</organism>
<dbReference type="PANTHER" id="PTHR42111">
    <property type="entry name" value="YALI0D23727P"/>
    <property type="match status" value="1"/>
</dbReference>